<dbReference type="SUPFAM" id="SSF50129">
    <property type="entry name" value="GroES-like"/>
    <property type="match status" value="1"/>
</dbReference>
<dbReference type="Proteomes" id="UP000002748">
    <property type="component" value="Unassembled WGS sequence"/>
</dbReference>
<dbReference type="Gene3D" id="3.90.180.10">
    <property type="entry name" value="Medium-chain alcohol dehydrogenases, catalytic domain"/>
    <property type="match status" value="1"/>
</dbReference>
<dbReference type="AlphaFoldDB" id="J5SEK6"/>
<dbReference type="Pfam" id="PF08240">
    <property type="entry name" value="ADH_N"/>
    <property type="match status" value="1"/>
</dbReference>
<protein>
    <recommendedName>
        <fullName evidence="4">Enoyl reductase (ER) domain-containing protein</fullName>
    </recommendedName>
</protein>
<sequence length="389" mass="42638">MSVRALVSTTARTVARTRIAPQATRYTPVSAALATRAFTQPQRTFSSTPRIMADGNMKCILIKDGKGPVENLYMGEEPVPQPKEGEIQVEIKAFGLNRMDIVQREGRYPLPPQASKTILGVEFSGTVTKVGDKATKYKVGDAVFGLTYGYICANERMCLPKPDNLSWVQAAAIPENWLTAYQAVFLEGNMKKGANVLVHAGASGVGVAAIQLALDVGEATKVYATCGTNEKVKFLNDEIAKGDKRFKAINYRTQNFAEVIKEDNAGVDLVIDFVGKNYFNQNIEALNRDGTVVYLAFLSGPVFDKANFGPVLYKRLTLKGSTLRSRDLEYQSNLLGQFEKNALPKILDGKMVIAVHEVFPWNEVQKAQKEMQDNKNSGKVSIGGRRGVG</sequence>
<dbReference type="CDD" id="cd05276">
    <property type="entry name" value="p53_inducible_oxidoreductase"/>
    <property type="match status" value="1"/>
</dbReference>
<accession>J5SEK6</accession>
<proteinExistence type="predicted"/>
<dbReference type="InterPro" id="IPR020843">
    <property type="entry name" value="ER"/>
</dbReference>
<dbReference type="HOGENOM" id="CLU_026673_3_4_1"/>
<dbReference type="Pfam" id="PF00107">
    <property type="entry name" value="ADH_zinc_N"/>
    <property type="match status" value="1"/>
</dbReference>
<dbReference type="InterPro" id="IPR014189">
    <property type="entry name" value="Quinone_OxRdtase_PIG3"/>
</dbReference>
<comment type="caution">
    <text evidence="5">The sequence shown here is derived from an EMBL/GenBank/DDBJ whole genome shotgun (WGS) entry which is preliminary data.</text>
</comment>
<dbReference type="InterPro" id="IPR011032">
    <property type="entry name" value="GroES-like_sf"/>
</dbReference>
<evidence type="ECO:0000256" key="2">
    <source>
        <dbReference type="ARBA" id="ARBA00023002"/>
    </source>
</evidence>
<dbReference type="GeneID" id="25989921"/>
<dbReference type="InterPro" id="IPR013149">
    <property type="entry name" value="ADH-like_C"/>
</dbReference>
<dbReference type="OrthoDB" id="203908at2759"/>
<dbReference type="KEGG" id="tasa:A1Q1_06409"/>
<feature type="region of interest" description="Disordered" evidence="3">
    <location>
        <begin position="370"/>
        <end position="389"/>
    </location>
</feature>
<dbReference type="SUPFAM" id="SSF51735">
    <property type="entry name" value="NAD(P)-binding Rossmann-fold domains"/>
    <property type="match status" value="1"/>
</dbReference>
<organism evidence="5 6">
    <name type="scientific">Trichosporon asahii var. asahii (strain ATCC 90039 / CBS 2479 / JCM 2466 / KCTC 7840 / NBRC 103889/ NCYC 2677 / UAMH 7654)</name>
    <name type="common">Yeast</name>
    <dbReference type="NCBI Taxonomy" id="1186058"/>
    <lineage>
        <taxon>Eukaryota</taxon>
        <taxon>Fungi</taxon>
        <taxon>Dikarya</taxon>
        <taxon>Basidiomycota</taxon>
        <taxon>Agaricomycotina</taxon>
        <taxon>Tremellomycetes</taxon>
        <taxon>Trichosporonales</taxon>
        <taxon>Trichosporonaceae</taxon>
        <taxon>Trichosporon</taxon>
    </lineage>
</organism>
<dbReference type="PANTHER" id="PTHR48106">
    <property type="entry name" value="QUINONE OXIDOREDUCTASE PIG3-RELATED"/>
    <property type="match status" value="1"/>
</dbReference>
<dbReference type="GO" id="GO:0016651">
    <property type="term" value="F:oxidoreductase activity, acting on NAD(P)H"/>
    <property type="evidence" value="ECO:0007669"/>
    <property type="project" value="TreeGrafter"/>
</dbReference>
<reference evidence="5 6" key="1">
    <citation type="journal article" date="2012" name="Eukaryot. Cell">
        <title>Draft genome sequence of CBS 2479, the standard type strain of Trichosporon asahii.</title>
        <authorList>
            <person name="Yang R.Y."/>
            <person name="Li H.T."/>
            <person name="Zhu H."/>
            <person name="Zhou G.P."/>
            <person name="Wang M."/>
            <person name="Wang L."/>
        </authorList>
    </citation>
    <scope>NUCLEOTIDE SEQUENCE [LARGE SCALE GENOMIC DNA]</scope>
    <source>
        <strain evidence="6">ATCC 90039 / CBS 2479 / JCM 2466 / KCTC 7840 / NCYC 2677 / UAMH 7654</strain>
    </source>
</reference>
<dbReference type="EMBL" id="ALBS01000331">
    <property type="protein sequence ID" value="EJT45271.1"/>
    <property type="molecule type" value="Genomic_DNA"/>
</dbReference>
<dbReference type="NCBIfam" id="TIGR02824">
    <property type="entry name" value="quinone_pig3"/>
    <property type="match status" value="1"/>
</dbReference>
<dbReference type="GO" id="GO:0070402">
    <property type="term" value="F:NADPH binding"/>
    <property type="evidence" value="ECO:0007669"/>
    <property type="project" value="TreeGrafter"/>
</dbReference>
<dbReference type="Gene3D" id="3.40.50.720">
    <property type="entry name" value="NAD(P)-binding Rossmann-like Domain"/>
    <property type="match status" value="1"/>
</dbReference>
<evidence type="ECO:0000313" key="6">
    <source>
        <dbReference type="Proteomes" id="UP000002748"/>
    </source>
</evidence>
<keyword evidence="1" id="KW-0521">NADP</keyword>
<feature type="domain" description="Enoyl reductase (ER)" evidence="4">
    <location>
        <begin position="67"/>
        <end position="382"/>
    </location>
</feature>
<dbReference type="InterPro" id="IPR013154">
    <property type="entry name" value="ADH-like_N"/>
</dbReference>
<evidence type="ECO:0000256" key="1">
    <source>
        <dbReference type="ARBA" id="ARBA00022857"/>
    </source>
</evidence>
<dbReference type="InterPro" id="IPR036291">
    <property type="entry name" value="NAD(P)-bd_dom_sf"/>
</dbReference>
<evidence type="ECO:0000259" key="4">
    <source>
        <dbReference type="SMART" id="SM00829"/>
    </source>
</evidence>
<dbReference type="SMART" id="SM00829">
    <property type="entry name" value="PKS_ER"/>
    <property type="match status" value="1"/>
</dbReference>
<dbReference type="RefSeq" id="XP_014176998.1">
    <property type="nucleotide sequence ID" value="XM_014321523.1"/>
</dbReference>
<keyword evidence="2" id="KW-0560">Oxidoreductase</keyword>
<evidence type="ECO:0000313" key="5">
    <source>
        <dbReference type="EMBL" id="EJT45271.1"/>
    </source>
</evidence>
<gene>
    <name evidence="5" type="ORF">A1Q1_06409</name>
</gene>
<dbReference type="VEuPathDB" id="FungiDB:A1Q1_06409"/>
<dbReference type="PANTHER" id="PTHR48106:SF18">
    <property type="entry name" value="QUINONE OXIDOREDUCTASE PIG3"/>
    <property type="match status" value="1"/>
</dbReference>
<name>J5SEK6_TRIAS</name>
<evidence type="ECO:0000256" key="3">
    <source>
        <dbReference type="SAM" id="MobiDB-lite"/>
    </source>
</evidence>